<dbReference type="PROSITE" id="PS01124">
    <property type="entry name" value="HTH_ARAC_FAMILY_2"/>
    <property type="match status" value="1"/>
</dbReference>
<keyword evidence="2" id="KW-0804">Transcription</keyword>
<accession>A0ABU1ARA2</accession>
<protein>
    <submittedName>
        <fullName evidence="4">GlxA family transcriptional regulator</fullName>
    </submittedName>
</protein>
<dbReference type="InterPro" id="IPR029062">
    <property type="entry name" value="Class_I_gatase-like"/>
</dbReference>
<dbReference type="Gene3D" id="3.40.50.880">
    <property type="match status" value="1"/>
</dbReference>
<dbReference type="Gene3D" id="1.10.10.60">
    <property type="entry name" value="Homeodomain-like"/>
    <property type="match status" value="1"/>
</dbReference>
<keyword evidence="5" id="KW-1185">Reference proteome</keyword>
<keyword evidence="1" id="KW-0805">Transcription regulation</keyword>
<dbReference type="InterPro" id="IPR010916">
    <property type="entry name" value="TonB_box_CS"/>
</dbReference>
<dbReference type="SUPFAM" id="SSF52317">
    <property type="entry name" value="Class I glutamine amidotransferase-like"/>
    <property type="match status" value="1"/>
</dbReference>
<dbReference type="Pfam" id="PF01965">
    <property type="entry name" value="DJ-1_PfpI"/>
    <property type="match status" value="1"/>
</dbReference>
<dbReference type="SMART" id="SM00342">
    <property type="entry name" value="HTH_ARAC"/>
    <property type="match status" value="1"/>
</dbReference>
<dbReference type="EMBL" id="JARXHW010000006">
    <property type="protein sequence ID" value="MDQ8206682.1"/>
    <property type="molecule type" value="Genomic_DNA"/>
</dbReference>
<dbReference type="PANTHER" id="PTHR43130:SF3">
    <property type="entry name" value="HTH-TYPE TRANSCRIPTIONAL REGULATOR RV1931C"/>
    <property type="match status" value="1"/>
</dbReference>
<gene>
    <name evidence="4" type="ORF">QEH52_04125</name>
</gene>
<dbReference type="InterPro" id="IPR009057">
    <property type="entry name" value="Homeodomain-like_sf"/>
</dbReference>
<dbReference type="RefSeq" id="WP_308948791.1">
    <property type="nucleotide sequence ID" value="NZ_JARXHW010000006.1"/>
</dbReference>
<name>A0ABU1ARA2_9BACT</name>
<evidence type="ECO:0000256" key="2">
    <source>
        <dbReference type="ARBA" id="ARBA00023163"/>
    </source>
</evidence>
<dbReference type="CDD" id="cd03137">
    <property type="entry name" value="GATase1_AraC_1"/>
    <property type="match status" value="1"/>
</dbReference>
<feature type="domain" description="HTH araC/xylS-type" evidence="3">
    <location>
        <begin position="230"/>
        <end position="329"/>
    </location>
</feature>
<proteinExistence type="predicted"/>
<dbReference type="Pfam" id="PF12833">
    <property type="entry name" value="HTH_18"/>
    <property type="match status" value="1"/>
</dbReference>
<dbReference type="InterPro" id="IPR018060">
    <property type="entry name" value="HTH_AraC"/>
</dbReference>
<dbReference type="SUPFAM" id="SSF46689">
    <property type="entry name" value="Homeodomain-like"/>
    <property type="match status" value="1"/>
</dbReference>
<dbReference type="InterPro" id="IPR002818">
    <property type="entry name" value="DJ-1/PfpI"/>
</dbReference>
<organism evidence="4 5">
    <name type="scientific">Thalassobacterium maritimum</name>
    <dbReference type="NCBI Taxonomy" id="3041265"/>
    <lineage>
        <taxon>Bacteria</taxon>
        <taxon>Pseudomonadati</taxon>
        <taxon>Verrucomicrobiota</taxon>
        <taxon>Opitutia</taxon>
        <taxon>Puniceicoccales</taxon>
        <taxon>Coraliomargaritaceae</taxon>
        <taxon>Thalassobacterium</taxon>
    </lineage>
</organism>
<evidence type="ECO:0000313" key="4">
    <source>
        <dbReference type="EMBL" id="MDQ8206682.1"/>
    </source>
</evidence>
<dbReference type="Proteomes" id="UP001225316">
    <property type="component" value="Unassembled WGS sequence"/>
</dbReference>
<dbReference type="PANTHER" id="PTHR43130">
    <property type="entry name" value="ARAC-FAMILY TRANSCRIPTIONAL REGULATOR"/>
    <property type="match status" value="1"/>
</dbReference>
<reference evidence="4 5" key="1">
    <citation type="submission" date="2023-04" db="EMBL/GenBank/DDBJ databases">
        <title>A novel bacteria isolated from coastal sediment.</title>
        <authorList>
            <person name="Liu X.-J."/>
            <person name="Du Z.-J."/>
        </authorList>
    </citation>
    <scope>NUCLEOTIDE SEQUENCE [LARGE SCALE GENOMIC DNA]</scope>
    <source>
        <strain evidence="4 5">SDUM461003</strain>
    </source>
</reference>
<sequence>MTASLTLLDKQSSHLGASSIIKVRFFIFPGIQMLDLAGPLAVFEIAQQHGARAYELETVSLSGGQIPCSNGLSLDSKRMNGSPTDTLIVTGSDEMAAVCDCSDTLNALRGAAVDANRIVSVCTGAFLLASAGLLDGRKVTTHWRFVEAFRQQYPKVILDPERIYLRDGQVWSSAGISSGIDLALALVEDDFGESIARLVAQDLVVYLRRPGGQSQYSELLQTQARSERMSLVINYARAHLDQDLSVEALATVASLSPRQFARVFRAETGQTPAKAIELLRVRSAQVLIENHYSQSLEEIAQVSGFMDLERMRRSFIRLLGRPPQTIRREAKERML</sequence>
<comment type="caution">
    <text evidence="4">The sequence shown here is derived from an EMBL/GenBank/DDBJ whole genome shotgun (WGS) entry which is preliminary data.</text>
</comment>
<evidence type="ECO:0000256" key="1">
    <source>
        <dbReference type="ARBA" id="ARBA00023015"/>
    </source>
</evidence>
<evidence type="ECO:0000313" key="5">
    <source>
        <dbReference type="Proteomes" id="UP001225316"/>
    </source>
</evidence>
<evidence type="ECO:0000259" key="3">
    <source>
        <dbReference type="PROSITE" id="PS01124"/>
    </source>
</evidence>
<dbReference type="PROSITE" id="PS00430">
    <property type="entry name" value="TONB_DEPENDENT_REC_1"/>
    <property type="match status" value="1"/>
</dbReference>
<dbReference type="InterPro" id="IPR052158">
    <property type="entry name" value="INH-QAR"/>
</dbReference>